<name>A0ABP4T7J3_9ACTN</name>
<evidence type="ECO:0000313" key="2">
    <source>
        <dbReference type="EMBL" id="GAA1683503.1"/>
    </source>
</evidence>
<protein>
    <submittedName>
        <fullName evidence="2">Uncharacterized protein</fullName>
    </submittedName>
</protein>
<comment type="caution">
    <text evidence="2">The sequence shown here is derived from an EMBL/GenBank/DDBJ whole genome shotgun (WGS) entry which is preliminary data.</text>
</comment>
<dbReference type="EMBL" id="BAAAQF010000012">
    <property type="protein sequence ID" value="GAA1683503.1"/>
    <property type="molecule type" value="Genomic_DNA"/>
</dbReference>
<evidence type="ECO:0000256" key="1">
    <source>
        <dbReference type="SAM" id="MobiDB-lite"/>
    </source>
</evidence>
<reference evidence="3" key="1">
    <citation type="journal article" date="2019" name="Int. J. Syst. Evol. Microbiol.">
        <title>The Global Catalogue of Microorganisms (GCM) 10K type strain sequencing project: providing services to taxonomists for standard genome sequencing and annotation.</title>
        <authorList>
            <consortium name="The Broad Institute Genomics Platform"/>
            <consortium name="The Broad Institute Genome Sequencing Center for Infectious Disease"/>
            <person name="Wu L."/>
            <person name="Ma J."/>
        </authorList>
    </citation>
    <scope>NUCLEOTIDE SEQUENCE [LARGE SCALE GENOMIC DNA]</scope>
    <source>
        <strain evidence="3">JCM 16001</strain>
    </source>
</reference>
<proteinExistence type="predicted"/>
<feature type="region of interest" description="Disordered" evidence="1">
    <location>
        <begin position="24"/>
        <end position="78"/>
    </location>
</feature>
<dbReference type="Proteomes" id="UP001499851">
    <property type="component" value="Unassembled WGS sequence"/>
</dbReference>
<organism evidence="2 3">
    <name type="scientific">Glycomyces endophyticus</name>
    <dbReference type="NCBI Taxonomy" id="480996"/>
    <lineage>
        <taxon>Bacteria</taxon>
        <taxon>Bacillati</taxon>
        <taxon>Actinomycetota</taxon>
        <taxon>Actinomycetes</taxon>
        <taxon>Glycomycetales</taxon>
        <taxon>Glycomycetaceae</taxon>
        <taxon>Glycomyces</taxon>
    </lineage>
</organism>
<accession>A0ABP4T7J3</accession>
<gene>
    <name evidence="2" type="ORF">GCM10009830_33420</name>
</gene>
<evidence type="ECO:0000313" key="3">
    <source>
        <dbReference type="Proteomes" id="UP001499851"/>
    </source>
</evidence>
<sequence length="91" mass="10140">MAPPPRGMRRARVPCRRERYRRIGGRWGPAGSTLGSGDAPEVQYDPGQGDRPYTAKGTSAPRQTAFRGGRPLYGSSPCHLRTDRVVDRFRQ</sequence>
<keyword evidence="3" id="KW-1185">Reference proteome</keyword>